<dbReference type="InterPro" id="IPR056442">
    <property type="entry name" value="GINT1_N"/>
</dbReference>
<dbReference type="InterPro" id="IPR052176">
    <property type="entry name" value="Glycosyl_Hydrlase_43_Enz"/>
</dbReference>
<accession>A0A1E5XT27</accession>
<dbReference type="EMBL" id="LAJE02000125">
    <property type="protein sequence ID" value="OEO31761.1"/>
    <property type="molecule type" value="Genomic_DNA"/>
</dbReference>
<dbReference type="RefSeq" id="WP_069909065.1">
    <property type="nucleotide sequence ID" value="NZ_LAJE02000125.1"/>
</dbReference>
<dbReference type="InterPro" id="IPR023296">
    <property type="entry name" value="Glyco_hydro_beta-prop_sf"/>
</dbReference>
<dbReference type="PANTHER" id="PTHR43772:SF2">
    <property type="entry name" value="PUTATIVE (AFU_ORTHOLOGUE AFUA_2G04480)-RELATED"/>
    <property type="match status" value="1"/>
</dbReference>
<gene>
    <name evidence="4" type="ORF">VW23_014725</name>
</gene>
<dbReference type="AlphaFoldDB" id="A0A1E5XT27"/>
<keyword evidence="1" id="KW-0858">Xylan degradation</keyword>
<dbReference type="OrthoDB" id="3771157at2"/>
<sequence length="466" mass="50811">MDLFERLSAAGHRIAVQQVATTGKRSAQLELIERLEAARAPRSLMRPATPLAEVAGRSNPDLTIDLTGRSAHGHAPVLTVDFDGQRQLAAGLAAMLAGGMRPRLTARLNGVAVAEALPMLGDRVWLSRAASELLASTVTLIEMCVTRFAAGRLLPMATPTPPAPQRHGQDLIWRYLPHLLAGLGRRALGRLISSRPFYWRTAHRLIEGPGIADTGDISGPPFIELIDDGKRFYADPFVFEWQDRLYLFVEEYPYALGRGIISVAECRPDGSMETPRPVLEAAHHLSYPQVFAHDGEVYMIPESSGGNELVLYRAEHFPHAWVREAVVVQGKKLNDMTLLIRDDRFWLFGTEQRGGGSASDTMVVYAAKALAGPWSPHPMNPILIDRRAARPGGPFIVTPDGRTLLPLQDGTEVYGGGLGIAELTVLSDDDVQFGPVQPVLPGEAWARKGIHTLSRSGRLEVVDSCG</sequence>
<proteinExistence type="predicted"/>
<protein>
    <recommendedName>
        <fullName evidence="3">Glucosamine inositolphosphorylceramide transferase 1 N-terminal domain-containing protein</fullName>
    </recommendedName>
</protein>
<dbReference type="PANTHER" id="PTHR43772">
    <property type="entry name" value="ENDO-1,4-BETA-XYLANASE"/>
    <property type="match status" value="1"/>
</dbReference>
<keyword evidence="5" id="KW-1185">Reference proteome</keyword>
<dbReference type="Proteomes" id="UP000095463">
    <property type="component" value="Unassembled WGS sequence"/>
</dbReference>
<dbReference type="SUPFAM" id="SSF75005">
    <property type="entry name" value="Arabinanase/levansucrase/invertase"/>
    <property type="match status" value="1"/>
</dbReference>
<organism evidence="4 5">
    <name type="scientific">Devosia insulae DS-56</name>
    <dbReference type="NCBI Taxonomy" id="1116389"/>
    <lineage>
        <taxon>Bacteria</taxon>
        <taxon>Pseudomonadati</taxon>
        <taxon>Pseudomonadota</taxon>
        <taxon>Alphaproteobacteria</taxon>
        <taxon>Hyphomicrobiales</taxon>
        <taxon>Devosiaceae</taxon>
        <taxon>Devosia</taxon>
    </lineage>
</organism>
<keyword evidence="2" id="KW-0119">Carbohydrate metabolism</keyword>
<dbReference type="GO" id="GO:0045493">
    <property type="term" value="P:xylan catabolic process"/>
    <property type="evidence" value="ECO:0007669"/>
    <property type="project" value="UniProtKB-KW"/>
</dbReference>
<evidence type="ECO:0000259" key="3">
    <source>
        <dbReference type="Pfam" id="PF24793"/>
    </source>
</evidence>
<dbReference type="Pfam" id="PF24793">
    <property type="entry name" value="GINT1_N"/>
    <property type="match status" value="1"/>
</dbReference>
<evidence type="ECO:0000256" key="1">
    <source>
        <dbReference type="ARBA" id="ARBA00022651"/>
    </source>
</evidence>
<evidence type="ECO:0000313" key="4">
    <source>
        <dbReference type="EMBL" id="OEO31761.1"/>
    </source>
</evidence>
<keyword evidence="1" id="KW-0624">Polysaccharide degradation</keyword>
<evidence type="ECO:0000256" key="2">
    <source>
        <dbReference type="ARBA" id="ARBA00023277"/>
    </source>
</evidence>
<reference evidence="4 5" key="1">
    <citation type="journal article" date="2015" name="Genome Announc.">
        <title>Genome Assemblies of Three Soil-Associated Devosia species: D. insulae, D. limi, and D. soli.</title>
        <authorList>
            <person name="Hassan Y.I."/>
            <person name="Lepp D."/>
            <person name="Zhou T."/>
        </authorList>
    </citation>
    <scope>NUCLEOTIDE SEQUENCE [LARGE SCALE GENOMIC DNA]</scope>
    <source>
        <strain evidence="4 5">DS-56</strain>
    </source>
</reference>
<evidence type="ECO:0000313" key="5">
    <source>
        <dbReference type="Proteomes" id="UP000095463"/>
    </source>
</evidence>
<dbReference type="Gene3D" id="2.115.10.20">
    <property type="entry name" value="Glycosyl hydrolase domain, family 43"/>
    <property type="match status" value="1"/>
</dbReference>
<comment type="caution">
    <text evidence="4">The sequence shown here is derived from an EMBL/GenBank/DDBJ whole genome shotgun (WGS) entry which is preliminary data.</text>
</comment>
<feature type="domain" description="Glucosamine inositolphosphorylceramide transferase 1 N-terminal" evidence="3">
    <location>
        <begin position="231"/>
        <end position="432"/>
    </location>
</feature>
<name>A0A1E5XT27_9HYPH</name>